<dbReference type="EMBL" id="MFKF01000025">
    <property type="protein sequence ID" value="OGG56604.1"/>
    <property type="molecule type" value="Genomic_DNA"/>
</dbReference>
<dbReference type="Gene3D" id="3.40.50.720">
    <property type="entry name" value="NAD(P)-binding Rossmann-like Domain"/>
    <property type="match status" value="1"/>
</dbReference>
<proteinExistence type="inferred from homology"/>
<sequence>MRHIRDLFDLTGRTALITGGATGLGYQMATALAEAGAAVALASRREDLCREQAGALAKATGARTLGLRLDVGVRAEAEAAVEAVLRAWGQIDILVNNAGGSGPGDTVTLSEQVWCETLDKNLTGAFYCAQAAGRHMVPRGRGSVINTTSVFASLGTDGRLYVNPPDPPLENVAYNAAKGGVLNMTRGLAAVWGRHGVRVNCISPGAFIVGRLANRLGDMKEALIQRWSDRTPLRRVGEDDDLKGAVVFLASDASKYVTGAEIVVDGGWSIW</sequence>
<gene>
    <name evidence="2" type="ORF">A3F84_02510</name>
</gene>
<evidence type="ECO:0000256" key="1">
    <source>
        <dbReference type="ARBA" id="ARBA00006484"/>
    </source>
</evidence>
<accession>A0A1F6D595</accession>
<dbReference type="SUPFAM" id="SSF51735">
    <property type="entry name" value="NAD(P)-binding Rossmann-fold domains"/>
    <property type="match status" value="1"/>
</dbReference>
<evidence type="ECO:0000313" key="3">
    <source>
        <dbReference type="Proteomes" id="UP000178606"/>
    </source>
</evidence>
<protein>
    <recommendedName>
        <fullName evidence="4">Gluconate 5-dehydrogenase</fullName>
    </recommendedName>
</protein>
<comment type="similarity">
    <text evidence="1">Belongs to the short-chain dehydrogenases/reductases (SDR) family.</text>
</comment>
<comment type="caution">
    <text evidence="2">The sequence shown here is derived from an EMBL/GenBank/DDBJ whole genome shotgun (WGS) entry which is preliminary data.</text>
</comment>
<evidence type="ECO:0008006" key="4">
    <source>
        <dbReference type="Google" id="ProtNLM"/>
    </source>
</evidence>
<dbReference type="Pfam" id="PF13561">
    <property type="entry name" value="adh_short_C2"/>
    <property type="match status" value="1"/>
</dbReference>
<dbReference type="Proteomes" id="UP000178606">
    <property type="component" value="Unassembled WGS sequence"/>
</dbReference>
<dbReference type="InterPro" id="IPR002347">
    <property type="entry name" value="SDR_fam"/>
</dbReference>
<dbReference type="GO" id="GO:0016616">
    <property type="term" value="F:oxidoreductase activity, acting on the CH-OH group of donors, NAD or NADP as acceptor"/>
    <property type="evidence" value="ECO:0007669"/>
    <property type="project" value="TreeGrafter"/>
</dbReference>
<reference evidence="2 3" key="1">
    <citation type="journal article" date="2016" name="Nat. Commun.">
        <title>Thousands of microbial genomes shed light on interconnected biogeochemical processes in an aquifer system.</title>
        <authorList>
            <person name="Anantharaman K."/>
            <person name="Brown C.T."/>
            <person name="Hug L.A."/>
            <person name="Sharon I."/>
            <person name="Castelle C.J."/>
            <person name="Probst A.J."/>
            <person name="Thomas B.C."/>
            <person name="Singh A."/>
            <person name="Wilkins M.J."/>
            <person name="Karaoz U."/>
            <person name="Brodie E.L."/>
            <person name="Williams K.H."/>
            <person name="Hubbard S.S."/>
            <person name="Banfield J.F."/>
        </authorList>
    </citation>
    <scope>NUCLEOTIDE SEQUENCE [LARGE SCALE GENOMIC DNA]</scope>
    <source>
        <strain evidence="3">RIFCSPLOWO2_12_FULL_64_10</strain>
    </source>
</reference>
<dbReference type="PANTHER" id="PTHR42760">
    <property type="entry name" value="SHORT-CHAIN DEHYDROGENASES/REDUCTASES FAMILY MEMBER"/>
    <property type="match status" value="1"/>
</dbReference>
<dbReference type="AlphaFoldDB" id="A0A1F6D595"/>
<dbReference type="PRINTS" id="PR00080">
    <property type="entry name" value="SDRFAMILY"/>
</dbReference>
<organism evidence="2 3">
    <name type="scientific">Handelsmanbacteria sp. (strain RIFCSPLOWO2_12_FULL_64_10)</name>
    <dbReference type="NCBI Taxonomy" id="1817868"/>
    <lineage>
        <taxon>Bacteria</taxon>
        <taxon>Candidatus Handelsmaniibacteriota</taxon>
    </lineage>
</organism>
<dbReference type="FunFam" id="3.40.50.720:FF:000084">
    <property type="entry name" value="Short-chain dehydrogenase reductase"/>
    <property type="match status" value="1"/>
</dbReference>
<name>A0A1F6D595_HANXR</name>
<evidence type="ECO:0000313" key="2">
    <source>
        <dbReference type="EMBL" id="OGG56604.1"/>
    </source>
</evidence>
<dbReference type="InterPro" id="IPR036291">
    <property type="entry name" value="NAD(P)-bd_dom_sf"/>
</dbReference>
<dbReference type="PRINTS" id="PR00081">
    <property type="entry name" value="GDHRDH"/>
</dbReference>